<keyword evidence="3" id="KW-1185">Reference proteome</keyword>
<feature type="region of interest" description="Disordered" evidence="1">
    <location>
        <begin position="22"/>
        <end position="52"/>
    </location>
</feature>
<gene>
    <name evidence="2" type="ORF">ALC56_05854</name>
</gene>
<dbReference type="Proteomes" id="UP000078541">
    <property type="component" value="Unassembled WGS sequence"/>
</dbReference>
<evidence type="ECO:0000313" key="2">
    <source>
        <dbReference type="EMBL" id="KYN39746.1"/>
    </source>
</evidence>
<evidence type="ECO:0000313" key="3">
    <source>
        <dbReference type="Proteomes" id="UP000078541"/>
    </source>
</evidence>
<reference evidence="2 3" key="1">
    <citation type="submission" date="2016-03" db="EMBL/GenBank/DDBJ databases">
        <title>Trachymyrmex septentrionalis WGS genome.</title>
        <authorList>
            <person name="Nygaard S."/>
            <person name="Hu H."/>
            <person name="Boomsma J."/>
            <person name="Zhang G."/>
        </authorList>
    </citation>
    <scope>NUCLEOTIDE SEQUENCE [LARGE SCALE GENOMIC DNA]</scope>
    <source>
        <strain evidence="2">Tsep2-gDNA-1</strain>
        <tissue evidence="2">Whole body</tissue>
    </source>
</reference>
<proteinExistence type="predicted"/>
<evidence type="ECO:0000256" key="1">
    <source>
        <dbReference type="SAM" id="MobiDB-lite"/>
    </source>
</evidence>
<feature type="compositionally biased region" description="Basic and acidic residues" evidence="1">
    <location>
        <begin position="111"/>
        <end position="134"/>
    </location>
</feature>
<organism evidence="2 3">
    <name type="scientific">Trachymyrmex septentrionalis</name>
    <dbReference type="NCBI Taxonomy" id="34720"/>
    <lineage>
        <taxon>Eukaryota</taxon>
        <taxon>Metazoa</taxon>
        <taxon>Ecdysozoa</taxon>
        <taxon>Arthropoda</taxon>
        <taxon>Hexapoda</taxon>
        <taxon>Insecta</taxon>
        <taxon>Pterygota</taxon>
        <taxon>Neoptera</taxon>
        <taxon>Endopterygota</taxon>
        <taxon>Hymenoptera</taxon>
        <taxon>Apocrita</taxon>
        <taxon>Aculeata</taxon>
        <taxon>Formicoidea</taxon>
        <taxon>Formicidae</taxon>
        <taxon>Myrmicinae</taxon>
        <taxon>Trachymyrmex</taxon>
    </lineage>
</organism>
<dbReference type="EMBL" id="KQ981578">
    <property type="protein sequence ID" value="KYN39746.1"/>
    <property type="molecule type" value="Genomic_DNA"/>
</dbReference>
<name>A0A151JY21_9HYME</name>
<dbReference type="AlphaFoldDB" id="A0A151JY21"/>
<feature type="region of interest" description="Disordered" evidence="1">
    <location>
        <begin position="95"/>
        <end position="134"/>
    </location>
</feature>
<protein>
    <submittedName>
        <fullName evidence="2">Uncharacterized protein</fullName>
    </submittedName>
</protein>
<sequence length="134" mass="14782">MAVRPHRSLRLYGPGNMFGRGGVVGKGEVQGKHTRHEEKGRREARVKEPSVTPATSVIYLLPPPPPPRLCSSSSPVTSHGVIFQRTGKCSHYREKPCGAPARRCTITRQPSVRERRQPVGSDGKSREMENDVST</sequence>
<accession>A0A151JY21</accession>
<feature type="compositionally biased region" description="Basic and acidic residues" evidence="1">
    <location>
        <begin position="29"/>
        <end position="48"/>
    </location>
</feature>